<geneLocation type="plasmid" evidence="1">
    <name>pTy031_01</name>
</geneLocation>
<sequence>MSNEKKLAITSDIVFSLDTKIKGKDYVYEVEHLHASYQTGDITDYLSLKMKSKDKDSDFKTETINMAYFDNLKPDQHEDFKNKIKEFANEAYNRMEIDMQPVYEENMKNLRSLSFK</sequence>
<proteinExistence type="predicted"/>
<name>A0A1L4BLW3_SALTI</name>
<organism evidence="1">
    <name type="scientific">Salmonella typhi</name>
    <dbReference type="NCBI Taxonomy" id="90370"/>
    <lineage>
        <taxon>Bacteria</taxon>
        <taxon>Pseudomonadati</taxon>
        <taxon>Pseudomonadota</taxon>
        <taxon>Gammaproteobacteria</taxon>
        <taxon>Enterobacterales</taxon>
        <taxon>Enterobacteriaceae</taxon>
        <taxon>Salmonella</taxon>
    </lineage>
</organism>
<dbReference type="AlphaFoldDB" id="A0A1L4BLW3"/>
<dbReference type="RefSeq" id="WP_050189072.1">
    <property type="nucleotide sequence ID" value="NZ_KX833210.1"/>
</dbReference>
<evidence type="ECO:0000313" key="1">
    <source>
        <dbReference type="EMBL" id="API82917.1"/>
    </source>
</evidence>
<accession>A0A1L4BLW3</accession>
<dbReference type="EMBL" id="KX833210">
    <property type="protein sequence ID" value="API82917.1"/>
    <property type="molecule type" value="Genomic_DNA"/>
</dbReference>
<keyword evidence="1" id="KW-0614">Plasmid</keyword>
<reference evidence="1" key="1">
    <citation type="submission" date="2016-09" db="EMBL/GenBank/DDBJ databases">
        <title>Whole genome sequence analysis of Salmonella Typhi isolated in Thailand before and after the introduction of a national immunization program.</title>
        <authorList>
            <person name="Dyson Z.A."/>
            <person name="Thanh D.P."/>
            <person name="Bodhidatta L."/>
            <person name="Mason C.J."/>
            <person name="Rabaa M.A."/>
            <person name="Vinh P.V."/>
            <person name="Thanh T.H."/>
            <person name="Thwaites G.E."/>
            <person name="Baker S."/>
            <person name="Holt K.E."/>
        </authorList>
    </citation>
    <scope>NUCLEOTIDE SEQUENCE</scope>
    <source>
        <strain evidence="1">Salmonella Typhi Ty031 plasmid pTy031_01</strain>
        <plasmid evidence="1">pTy031_01</plasmid>
    </source>
</reference>
<protein>
    <submittedName>
        <fullName evidence="1">Uncharacterized protein</fullName>
    </submittedName>
</protein>